<dbReference type="GO" id="GO:0003677">
    <property type="term" value="F:DNA binding"/>
    <property type="evidence" value="ECO:0007669"/>
    <property type="project" value="UniProtKB-KW"/>
</dbReference>
<dbReference type="InterPro" id="IPR006119">
    <property type="entry name" value="Resolv_N"/>
</dbReference>
<proteinExistence type="inferred from homology"/>
<dbReference type="Pfam" id="PF02796">
    <property type="entry name" value="HTH_7"/>
    <property type="match status" value="1"/>
</dbReference>
<dbReference type="EMBL" id="CDOL01000223">
    <property type="protein sequence ID" value="CEN53048.1"/>
    <property type="molecule type" value="Genomic_DNA"/>
</dbReference>
<evidence type="ECO:0000259" key="8">
    <source>
        <dbReference type="PROSITE" id="PS51736"/>
    </source>
</evidence>
<keyword evidence="5" id="KW-0233">DNA recombination</keyword>
<dbReference type="Gene3D" id="3.40.50.1390">
    <property type="entry name" value="Resolvase, N-terminal catalytic domain"/>
    <property type="match status" value="1"/>
</dbReference>
<dbReference type="InterPro" id="IPR036162">
    <property type="entry name" value="Resolvase-like_N_sf"/>
</dbReference>
<sequence length="196" mass="22375">MEVIGYARVSTKEQNLDLQIDALKEAKCTKIFTEKISATKERPELDNALKYLRKGDVLVIWKLDRLGRSLKQLINILENLKDKGVEFRSIKDGIDTRTPMGRLQFGIFASLAEYEREIIVERTLAGLQSAKERGKVGGRPKGLNAEAKKKAKIAKNLYADKDIKVEDICKTLNINSKATLYRYLEYENVKIDRKNV</sequence>
<keyword evidence="4" id="KW-0238">DNA-binding</keyword>
<evidence type="ECO:0000256" key="2">
    <source>
        <dbReference type="ARBA" id="ARBA00022908"/>
    </source>
</evidence>
<dbReference type="Pfam" id="PF00239">
    <property type="entry name" value="Resolvase"/>
    <property type="match status" value="1"/>
</dbReference>
<dbReference type="GO" id="GO:0000150">
    <property type="term" value="F:DNA strand exchange activity"/>
    <property type="evidence" value="ECO:0007669"/>
    <property type="project" value="UniProtKB-KW"/>
</dbReference>
<dbReference type="AlphaFoldDB" id="A0A0B7ISV4"/>
<dbReference type="PROSITE" id="PS00397">
    <property type="entry name" value="RECOMBINASES_1"/>
    <property type="match status" value="1"/>
</dbReference>
<dbReference type="PROSITE" id="PS00398">
    <property type="entry name" value="RECOMBINASES_2"/>
    <property type="match status" value="1"/>
</dbReference>
<dbReference type="CDD" id="cd03768">
    <property type="entry name" value="SR_ResInv"/>
    <property type="match status" value="1"/>
</dbReference>
<dbReference type="PROSITE" id="PS51736">
    <property type="entry name" value="RECOMBINASES_3"/>
    <property type="match status" value="1"/>
</dbReference>
<dbReference type="InterPro" id="IPR050639">
    <property type="entry name" value="SSR_resolvase"/>
</dbReference>
<evidence type="ECO:0000313" key="9">
    <source>
        <dbReference type="EMBL" id="CEN53048.1"/>
    </source>
</evidence>
<dbReference type="InterPro" id="IPR006118">
    <property type="entry name" value="Recombinase_CS"/>
</dbReference>
<organism evidence="9 10">
    <name type="scientific">Capnocytophaga canis</name>
    <dbReference type="NCBI Taxonomy" id="1848903"/>
    <lineage>
        <taxon>Bacteria</taxon>
        <taxon>Pseudomonadati</taxon>
        <taxon>Bacteroidota</taxon>
        <taxon>Flavobacteriia</taxon>
        <taxon>Flavobacteriales</taxon>
        <taxon>Flavobacteriaceae</taxon>
        <taxon>Capnocytophaga</taxon>
    </lineage>
</organism>
<dbReference type="SUPFAM" id="SSF53041">
    <property type="entry name" value="Resolvase-like"/>
    <property type="match status" value="1"/>
</dbReference>
<reference evidence="9 10" key="1">
    <citation type="submission" date="2015-01" db="EMBL/GenBank/DDBJ databases">
        <authorList>
            <person name="Xiang T."/>
            <person name="Song Y."/>
            <person name="Huang L."/>
            <person name="Wang B."/>
            <person name="Wu P."/>
        </authorList>
    </citation>
    <scope>NUCLEOTIDE SEQUENCE [LARGE SCALE GENOMIC DNA]</scope>
    <source>
        <strain evidence="9 10">CcD93</strain>
    </source>
</reference>
<evidence type="ECO:0000313" key="10">
    <source>
        <dbReference type="Proteomes" id="UP000038200"/>
    </source>
</evidence>
<dbReference type="GO" id="GO:0015074">
    <property type="term" value="P:DNA integration"/>
    <property type="evidence" value="ECO:0007669"/>
    <property type="project" value="UniProtKB-KW"/>
</dbReference>
<dbReference type="InterPro" id="IPR006120">
    <property type="entry name" value="Resolvase_HTH_dom"/>
</dbReference>
<name>A0A0B7ISV4_9FLAO</name>
<gene>
    <name evidence="9" type="ORF">CCAND93_350024</name>
</gene>
<evidence type="ECO:0000256" key="6">
    <source>
        <dbReference type="PIRSR" id="PIRSR606118-50"/>
    </source>
</evidence>
<evidence type="ECO:0000256" key="5">
    <source>
        <dbReference type="ARBA" id="ARBA00023172"/>
    </source>
</evidence>
<keyword evidence="2" id="KW-0229">DNA integration</keyword>
<dbReference type="PANTHER" id="PTHR30461">
    <property type="entry name" value="DNA-INVERTASE FROM LAMBDOID PROPHAGE"/>
    <property type="match status" value="1"/>
</dbReference>
<dbReference type="Proteomes" id="UP000038200">
    <property type="component" value="Unassembled WGS sequence"/>
</dbReference>
<comment type="similarity">
    <text evidence="1">Belongs to the site-specific recombinase resolvase family.</text>
</comment>
<keyword evidence="3" id="KW-0230">DNA invertase</keyword>
<feature type="domain" description="Resolvase/invertase-type recombinase catalytic" evidence="8">
    <location>
        <begin position="2"/>
        <end position="134"/>
    </location>
</feature>
<evidence type="ECO:0000256" key="7">
    <source>
        <dbReference type="PROSITE-ProRule" id="PRU10137"/>
    </source>
</evidence>
<evidence type="ECO:0000256" key="3">
    <source>
        <dbReference type="ARBA" id="ARBA00023100"/>
    </source>
</evidence>
<dbReference type="OrthoDB" id="9797501at2"/>
<dbReference type="FunFam" id="3.40.50.1390:FF:000001">
    <property type="entry name" value="DNA recombinase"/>
    <property type="match status" value="1"/>
</dbReference>
<evidence type="ECO:0000256" key="1">
    <source>
        <dbReference type="ARBA" id="ARBA00009913"/>
    </source>
</evidence>
<accession>A0A0B7ISV4</accession>
<evidence type="ECO:0000256" key="4">
    <source>
        <dbReference type="ARBA" id="ARBA00023125"/>
    </source>
</evidence>
<dbReference type="RefSeq" id="WP_042007765.1">
    <property type="nucleotide sequence ID" value="NZ_CDOL01000223.1"/>
</dbReference>
<protein>
    <recommendedName>
        <fullName evidence="8">Resolvase/invertase-type recombinase catalytic domain-containing protein</fullName>
    </recommendedName>
</protein>
<dbReference type="PANTHER" id="PTHR30461:SF2">
    <property type="entry name" value="SERINE RECOMBINASE PINE-RELATED"/>
    <property type="match status" value="1"/>
</dbReference>
<dbReference type="SMART" id="SM00857">
    <property type="entry name" value="Resolvase"/>
    <property type="match status" value="1"/>
</dbReference>
<feature type="active site" description="O-(5'-phospho-DNA)-serine intermediate" evidence="6 7">
    <location>
        <position position="10"/>
    </location>
</feature>